<dbReference type="SUPFAM" id="SSF49785">
    <property type="entry name" value="Galactose-binding domain-like"/>
    <property type="match status" value="1"/>
</dbReference>
<proteinExistence type="predicted"/>
<dbReference type="InterPro" id="IPR008979">
    <property type="entry name" value="Galactose-bd-like_sf"/>
</dbReference>
<name>A0ABR7D0F0_9BACT</name>
<comment type="caution">
    <text evidence="1">The sequence shown here is derived from an EMBL/GenBank/DDBJ whole genome shotgun (WGS) entry which is preliminary data.</text>
</comment>
<dbReference type="Proteomes" id="UP000646484">
    <property type="component" value="Unassembled WGS sequence"/>
</dbReference>
<accession>A0ABR7D0F0</accession>
<evidence type="ECO:0000313" key="2">
    <source>
        <dbReference type="Proteomes" id="UP000646484"/>
    </source>
</evidence>
<dbReference type="RefSeq" id="WP_186975953.1">
    <property type="nucleotide sequence ID" value="NZ_JACOOH010000004.1"/>
</dbReference>
<evidence type="ECO:0000313" key="1">
    <source>
        <dbReference type="EMBL" id="MBC5621406.1"/>
    </source>
</evidence>
<dbReference type="EMBL" id="JACOOH010000004">
    <property type="protein sequence ID" value="MBC5621406.1"/>
    <property type="molecule type" value="Genomic_DNA"/>
</dbReference>
<gene>
    <name evidence="1" type="ORF">H8S64_09870</name>
</gene>
<dbReference type="Pfam" id="PF16389">
    <property type="entry name" value="DUF4998"/>
    <property type="match status" value="1"/>
</dbReference>
<keyword evidence="2" id="KW-1185">Reference proteome</keyword>
<dbReference type="Gene3D" id="2.60.120.260">
    <property type="entry name" value="Galactose-binding domain-like"/>
    <property type="match status" value="1"/>
</dbReference>
<sequence length="562" mass="63870">MKNKLYYMTWFFAALFAVSCEDLEDTYDEFSGDGVIRYTGKCSDLNIAPGWERLRVSWKGNIDPDIEKVKIAYQSELDAEPMVVYVTPKDVLGDDLMDTIYLENLQDAVYSVKVSNVAADGTESLVETNYGRPYTEVHEDLRSFTRGIVNFYPVTDRLVVTLDGKNANLKEINLRYWGTDGKEYTWNILKNMGRSVQFINDIMFMLPNEDGSIAESVGVDFNKPLTVERRGLLAGCIDTIKFDPVTLSLEERVWSSGFVNVMMHEYGIDWQSKVDDVEVLELDYNLPTFQDLFYFPNLKKVLLGKNRYMLDNHQENVSTTDPYLALTTLYYLSKTRGVEVECYNQHYLFAKYYGQSYIDMLSTDDSGYPPYVPATPAKIDMNWLNEKGGENLNEMPAIEPLDTEGWELTCSDTTYNGDKKYGVACMLDDDPASVFEPGTDFGLFTVTVNIDMKKLQPLHGFKFVQANTGSTDIEKELKYLLSSLKIEVSANGYSWEQATFDEGGVSLGNAIGETTFINIPVDKRKDVQYIRLSMNTKVVGETTSGLPIFSLRIGDFIPYIYR</sequence>
<reference evidence="1 2" key="1">
    <citation type="submission" date="2020-08" db="EMBL/GenBank/DDBJ databases">
        <title>Genome public.</title>
        <authorList>
            <person name="Liu C."/>
            <person name="Sun Q."/>
        </authorList>
    </citation>
    <scope>NUCLEOTIDE SEQUENCE [LARGE SCALE GENOMIC DNA]</scope>
    <source>
        <strain evidence="1 2">NSJ-56</strain>
    </source>
</reference>
<protein>
    <submittedName>
        <fullName evidence="1">Uncharacterized protein</fullName>
    </submittedName>
</protein>
<dbReference type="PROSITE" id="PS51257">
    <property type="entry name" value="PROKAR_LIPOPROTEIN"/>
    <property type="match status" value="1"/>
</dbReference>
<organism evidence="1 2">
    <name type="scientific">Butyricimonas hominis</name>
    <dbReference type="NCBI Taxonomy" id="2763032"/>
    <lineage>
        <taxon>Bacteria</taxon>
        <taxon>Pseudomonadati</taxon>
        <taxon>Bacteroidota</taxon>
        <taxon>Bacteroidia</taxon>
        <taxon>Bacteroidales</taxon>
        <taxon>Odoribacteraceae</taxon>
        <taxon>Butyricimonas</taxon>
    </lineage>
</organism>